<proteinExistence type="inferred from homology"/>
<dbReference type="Gramene" id="OB01G29120.1">
    <property type="protein sequence ID" value="OB01G29120.1"/>
    <property type="gene ID" value="OB01G29120"/>
</dbReference>
<name>J3L106_ORYBR</name>
<evidence type="ECO:0008006" key="10">
    <source>
        <dbReference type="Google" id="ProtNLM"/>
    </source>
</evidence>
<evidence type="ECO:0000256" key="5">
    <source>
        <dbReference type="ARBA" id="ARBA00023136"/>
    </source>
</evidence>
<feature type="transmembrane region" description="Helical" evidence="7">
    <location>
        <begin position="353"/>
        <end position="373"/>
    </location>
</feature>
<dbReference type="GO" id="GO:0022857">
    <property type="term" value="F:transmembrane transporter activity"/>
    <property type="evidence" value="ECO:0007669"/>
    <property type="project" value="InterPro"/>
</dbReference>
<evidence type="ECO:0000256" key="3">
    <source>
        <dbReference type="ARBA" id="ARBA00022692"/>
    </source>
</evidence>
<dbReference type="HOGENOM" id="CLU_009313_4_1_1"/>
<feature type="transmembrane region" description="Helical" evidence="7">
    <location>
        <begin position="480"/>
        <end position="503"/>
    </location>
</feature>
<feature type="transmembrane region" description="Helical" evidence="7">
    <location>
        <begin position="205"/>
        <end position="224"/>
    </location>
</feature>
<dbReference type="GO" id="GO:0006857">
    <property type="term" value="P:oligopeptide transport"/>
    <property type="evidence" value="ECO:0007669"/>
    <property type="project" value="InterPro"/>
</dbReference>
<dbReference type="PANTHER" id="PTHR11654">
    <property type="entry name" value="OLIGOPEPTIDE TRANSPORTER-RELATED"/>
    <property type="match status" value="1"/>
</dbReference>
<protein>
    <recommendedName>
        <fullName evidence="10">Major facilitator superfamily (MFS) profile domain-containing protein</fullName>
    </recommendedName>
</protein>
<dbReference type="InterPro" id="IPR018456">
    <property type="entry name" value="PTR2_symporter_CS"/>
</dbReference>
<comment type="subcellular location">
    <subcellularLocation>
        <location evidence="1">Membrane</location>
        <topology evidence="1">Multi-pass membrane protein</topology>
    </subcellularLocation>
</comment>
<feature type="compositionally biased region" description="Basic residues" evidence="6">
    <location>
        <begin position="430"/>
        <end position="445"/>
    </location>
</feature>
<reference evidence="8" key="2">
    <citation type="submission" date="2013-04" db="UniProtKB">
        <authorList>
            <consortium name="EnsemblPlants"/>
        </authorList>
    </citation>
    <scope>IDENTIFICATION</scope>
</reference>
<dbReference type="Gene3D" id="1.20.1250.20">
    <property type="entry name" value="MFS general substrate transporter like domains"/>
    <property type="match status" value="3"/>
</dbReference>
<evidence type="ECO:0000313" key="8">
    <source>
        <dbReference type="EnsemblPlants" id="OB01G29120.1"/>
    </source>
</evidence>
<evidence type="ECO:0000256" key="4">
    <source>
        <dbReference type="ARBA" id="ARBA00022989"/>
    </source>
</evidence>
<keyword evidence="4 7" id="KW-1133">Transmembrane helix</keyword>
<dbReference type="EnsemblPlants" id="OB01G29120.1">
    <property type="protein sequence ID" value="OB01G29120.1"/>
    <property type="gene ID" value="OB01G29120"/>
</dbReference>
<reference evidence="8" key="1">
    <citation type="journal article" date="2013" name="Nat. Commun.">
        <title>Whole-genome sequencing of Oryza brachyantha reveals mechanisms underlying Oryza genome evolution.</title>
        <authorList>
            <person name="Chen J."/>
            <person name="Huang Q."/>
            <person name="Gao D."/>
            <person name="Wang J."/>
            <person name="Lang Y."/>
            <person name="Liu T."/>
            <person name="Li B."/>
            <person name="Bai Z."/>
            <person name="Luis Goicoechea J."/>
            <person name="Liang C."/>
            <person name="Chen C."/>
            <person name="Zhang W."/>
            <person name="Sun S."/>
            <person name="Liao Y."/>
            <person name="Zhang X."/>
            <person name="Yang L."/>
            <person name="Song C."/>
            <person name="Wang M."/>
            <person name="Shi J."/>
            <person name="Liu G."/>
            <person name="Liu J."/>
            <person name="Zhou H."/>
            <person name="Zhou W."/>
            <person name="Yu Q."/>
            <person name="An N."/>
            <person name="Chen Y."/>
            <person name="Cai Q."/>
            <person name="Wang B."/>
            <person name="Liu B."/>
            <person name="Min J."/>
            <person name="Huang Y."/>
            <person name="Wu H."/>
            <person name="Li Z."/>
            <person name="Zhang Y."/>
            <person name="Yin Y."/>
            <person name="Song W."/>
            <person name="Jiang J."/>
            <person name="Jackson S.A."/>
            <person name="Wing R.A."/>
            <person name="Wang J."/>
            <person name="Chen M."/>
        </authorList>
    </citation>
    <scope>NUCLEOTIDE SEQUENCE [LARGE SCALE GENOMIC DNA]</scope>
    <source>
        <strain evidence="8">cv. IRGC 101232</strain>
    </source>
</reference>
<dbReference type="AlphaFoldDB" id="J3L106"/>
<feature type="transmembrane region" description="Helical" evidence="7">
    <location>
        <begin position="109"/>
        <end position="129"/>
    </location>
</feature>
<feature type="transmembrane region" description="Helical" evidence="7">
    <location>
        <begin position="230"/>
        <end position="248"/>
    </location>
</feature>
<feature type="compositionally biased region" description="Pro residues" evidence="6">
    <location>
        <begin position="454"/>
        <end position="472"/>
    </location>
</feature>
<dbReference type="eggNOG" id="KOG1237">
    <property type="taxonomic scope" value="Eukaryota"/>
</dbReference>
<dbReference type="SUPFAM" id="SSF103473">
    <property type="entry name" value="MFS general substrate transporter"/>
    <property type="match status" value="1"/>
</dbReference>
<dbReference type="Proteomes" id="UP000006038">
    <property type="component" value="Chromosome 1"/>
</dbReference>
<accession>J3L106</accession>
<feature type="transmembrane region" description="Helical" evidence="7">
    <location>
        <begin position="313"/>
        <end position="333"/>
    </location>
</feature>
<evidence type="ECO:0000256" key="7">
    <source>
        <dbReference type="SAM" id="Phobius"/>
    </source>
</evidence>
<organism evidence="8">
    <name type="scientific">Oryza brachyantha</name>
    <name type="common">malo sina</name>
    <dbReference type="NCBI Taxonomy" id="4533"/>
    <lineage>
        <taxon>Eukaryota</taxon>
        <taxon>Viridiplantae</taxon>
        <taxon>Streptophyta</taxon>
        <taxon>Embryophyta</taxon>
        <taxon>Tracheophyta</taxon>
        <taxon>Spermatophyta</taxon>
        <taxon>Magnoliopsida</taxon>
        <taxon>Liliopsida</taxon>
        <taxon>Poales</taxon>
        <taxon>Poaceae</taxon>
        <taxon>BOP clade</taxon>
        <taxon>Oryzoideae</taxon>
        <taxon>Oryzeae</taxon>
        <taxon>Oryzinae</taxon>
        <taxon>Oryza</taxon>
    </lineage>
</organism>
<evidence type="ECO:0000256" key="2">
    <source>
        <dbReference type="ARBA" id="ARBA00005982"/>
    </source>
</evidence>
<keyword evidence="5 7" id="KW-0472">Membrane</keyword>
<dbReference type="InterPro" id="IPR000109">
    <property type="entry name" value="POT_fam"/>
</dbReference>
<dbReference type="PROSITE" id="PS01022">
    <property type="entry name" value="PTR2_1"/>
    <property type="match status" value="1"/>
</dbReference>
<evidence type="ECO:0000256" key="1">
    <source>
        <dbReference type="ARBA" id="ARBA00004141"/>
    </source>
</evidence>
<keyword evidence="9" id="KW-1185">Reference proteome</keyword>
<dbReference type="InterPro" id="IPR036259">
    <property type="entry name" value="MFS_trans_sf"/>
</dbReference>
<sequence>MEGKKTTTERSPWSGGDGGGNVVRDAVDYRGCPADRAATGGWVAAALVLGIELCERLSTMGIAVNLVTYLTGTMHLPSAAAANVVTDFMGTSFLLCLLGGFLADSFLGRYLTIAVFALVQAVGTGLLAVSTLMHQLRPPPCAAAAAGVACEQATPVQMGVLYVCLYLIALGTGGLKSSVSGFGTDQFDDRDDRERAAMGLFFNRFFLFISSGTLLAVTVLVYVQDHVGRSWAYGICAGAMLVAIAVFLSGTRRYRYKRSSGSPIVHILQVLVAAARKRGLKQPLTAAALYEDRPDHARIPHTAQARRIGGFEIPAASLTVFFVGAIMVTLAVYDRVFIPVCRTLTGKQGFTNLEKIGIGLALSVVGMAAAALCEKKRLSAAAAATPVPISVFLLTPQFLLVAQGDEDDEHGAVPDDAVAGLLPQQRARLARQGRHRLARRHHRPQPPRLLLLAPPRPQRPQPRRPPPGPPAPTARSRLDYFYWLLAVLSALNLAAYLVCAMWATAKPPPPPQQQHQLAMAGGGAVAMAVADADDKC</sequence>
<comment type="similarity">
    <text evidence="2">Belongs to the major facilitator superfamily. Proton-dependent oligopeptide transporter (POT/PTR) (TC 2.A.17) family.</text>
</comment>
<feature type="region of interest" description="Disordered" evidence="6">
    <location>
        <begin position="430"/>
        <end position="472"/>
    </location>
</feature>
<dbReference type="OMA" id="TWFKPRK"/>
<dbReference type="STRING" id="4533.J3L106"/>
<dbReference type="Pfam" id="PF00854">
    <property type="entry name" value="PTR2"/>
    <property type="match status" value="2"/>
</dbReference>
<keyword evidence="3 7" id="KW-0812">Transmembrane</keyword>
<feature type="transmembrane region" description="Helical" evidence="7">
    <location>
        <begin position="84"/>
        <end position="103"/>
    </location>
</feature>
<evidence type="ECO:0000256" key="6">
    <source>
        <dbReference type="SAM" id="MobiDB-lite"/>
    </source>
</evidence>
<dbReference type="GO" id="GO:0016020">
    <property type="term" value="C:membrane"/>
    <property type="evidence" value="ECO:0007669"/>
    <property type="project" value="UniProtKB-SubCell"/>
</dbReference>
<evidence type="ECO:0000313" key="9">
    <source>
        <dbReference type="Proteomes" id="UP000006038"/>
    </source>
</evidence>